<evidence type="ECO:0000256" key="12">
    <source>
        <dbReference type="HAMAP-Rule" id="MF_00870"/>
    </source>
</evidence>
<feature type="binding site" evidence="12">
    <location>
        <position position="601"/>
    </location>
    <ligand>
        <name>Zn(2+)</name>
        <dbReference type="ChEBI" id="CHEBI:29105"/>
        <label>2</label>
    </ligand>
</feature>
<comment type="cofactor">
    <cofactor evidence="12">
        <name>Zn(2+)</name>
        <dbReference type="ChEBI" id="CHEBI:29105"/>
    </cofactor>
    <text evidence="12">Binds 2 Zn(2+) ions, which are required for nuclease activity.</text>
</comment>
<dbReference type="AlphaFoldDB" id="A0A076LET1"/>
<dbReference type="Pfam" id="PF00753">
    <property type="entry name" value="Lactamase_B"/>
    <property type="match status" value="1"/>
</dbReference>
<gene>
    <name evidence="12" type="primary">fttA</name>
    <name evidence="16" type="ORF">JH146_0487</name>
</gene>
<evidence type="ECO:0000259" key="15">
    <source>
        <dbReference type="SMART" id="SM01027"/>
    </source>
</evidence>
<dbReference type="Pfam" id="PF10996">
    <property type="entry name" value="Beta-Casp"/>
    <property type="match status" value="1"/>
</dbReference>
<dbReference type="PANTHER" id="PTHR11203">
    <property type="entry name" value="CLEAVAGE AND POLYADENYLATION SPECIFICITY FACTOR FAMILY MEMBER"/>
    <property type="match status" value="1"/>
</dbReference>
<dbReference type="InterPro" id="IPR001279">
    <property type="entry name" value="Metallo-B-lactamas"/>
</dbReference>
<feature type="region of interest" description="Metallo-beta-lactamase C-terminus" evidence="12">
    <location>
        <begin position="576"/>
        <end position="634"/>
    </location>
</feature>
<keyword evidence="6 12" id="KW-0862">Zinc</keyword>
<dbReference type="InterPro" id="IPR036866">
    <property type="entry name" value="RibonucZ/Hydroxyglut_hydro"/>
</dbReference>
<dbReference type="Proteomes" id="UP000028781">
    <property type="component" value="Chromosome"/>
</dbReference>
<dbReference type="RefSeq" id="WP_048201539.1">
    <property type="nucleotide sequence ID" value="NZ_CP009149.1"/>
</dbReference>
<comment type="subunit">
    <text evidence="12">Homodimer. Interacts with RNA polymerase (RNAP), interacts with the Spt4-Spt5 complex.</text>
</comment>
<dbReference type="InterPro" id="IPR050698">
    <property type="entry name" value="MBL"/>
</dbReference>
<feature type="binding site" evidence="12">
    <location>
        <position position="242"/>
    </location>
    <ligand>
        <name>Zn(2+)</name>
        <dbReference type="ChEBI" id="CHEBI:29105"/>
        <label>1</label>
    </ligand>
</feature>
<feature type="binding site" evidence="12">
    <location>
        <position position="245"/>
    </location>
    <ligand>
        <name>Zn(2+)</name>
        <dbReference type="ChEBI" id="CHEBI:29105"/>
        <label>2</label>
    </ligand>
</feature>
<dbReference type="Gene3D" id="3.30.300.20">
    <property type="match status" value="1"/>
</dbReference>
<dbReference type="PANTHER" id="PTHR11203:SF51">
    <property type="entry name" value="CLEAVAGE AND POLYADENYLATION SPECIFICITY FACTOR"/>
    <property type="match status" value="1"/>
</dbReference>
<feature type="region of interest" description="KHb" evidence="12">
    <location>
        <begin position="70"/>
        <end position="137"/>
    </location>
</feature>
<comment type="function">
    <text evidence="12">Terminates transcription on the whole genome. Termination is linked to FttA-mediated RNA cleavage and does not require NTP hydrolysis. Cleaves endonucleolytically at the RNA exit channel of RNA polymerase (RNAP); the 5'-3' exonuclease activity of this protein degrades the nascent RNA released from RNAP.</text>
</comment>
<sequence length="634" mass="71831">MSAEEILENIKKEVIKKSPKEAKIVDVQFEGPEVVVYVKNPEIFTNEIIKNLAKDLRKRISIRPDPSVLVEPEIAKKKILEIVPEEAEITNFVFDANTGEVIIESKKPGLVIGKEGKTLEMIKKAIRWAPKPVRTPPIQSETIKAIRATLYRERHEVKEILRRIGRRIHRDIIVRGDYWIRVSFLGGAREVGRSCLYVQTPDTRVLIDCGINVACEDKAFPHFDAPEFSIEDLDAVIVTHAHLDHCGFVPGLFRYGYDGPVYCTRPTRDLMTLLQKDYLEIAKKEGKDVPYTSKDIKTCVKHTIPIDYGVTTDISPTIKLTLHNAGHVLGSAIAHLHIGEGLYNLAYTGDIKFETSRLLEPAVCQFPRLETLIIESTYGAYDDVLPEREEAERELLRVVSETTDRGGKVLIPVFGVGRAQELMLVLEEGYNQGIFNAPVYLDGMIWEATAIHTAYPEYLSKEMRQKIFHEGDNPFLSEVFKRVGSTNERRRVIDSDEPCIILATSGMLTGGPSVEYLKHLAPDEKNAIIFVGYQAEGTLGRKVQRGWKEIPITTRNGKTKSIPINLQVYTIEGFSGHSDRKQLIKYIRRLKPSPEKVIMVHGEESKCLDFADTVRRLFKKQTYVPMNLDAIRVK</sequence>
<feature type="binding site" evidence="12">
    <location>
        <position position="350"/>
    </location>
    <ligand>
        <name>Zn(2+)</name>
        <dbReference type="ChEBI" id="CHEBI:29105"/>
        <label>1</label>
    </ligand>
</feature>
<dbReference type="Gene3D" id="3.60.15.10">
    <property type="entry name" value="Ribonuclease Z/Hydroxyacylglutathione hydrolase-like"/>
    <property type="match status" value="1"/>
</dbReference>
<feature type="domain" description="Metallo-beta-lactamase" evidence="14">
    <location>
        <begin position="192"/>
        <end position="388"/>
    </location>
</feature>
<protein>
    <recommendedName>
        <fullName evidence="12">Transcription termination factor FttA</fullName>
        <ecNumber evidence="12">3.1.-.-</ecNumber>
    </recommendedName>
</protein>
<dbReference type="GO" id="GO:0004532">
    <property type="term" value="F:RNA exonuclease activity"/>
    <property type="evidence" value="ECO:0007669"/>
    <property type="project" value="UniProtKB-UniRule"/>
</dbReference>
<dbReference type="SMART" id="SM00322">
    <property type="entry name" value="KH"/>
    <property type="match status" value="1"/>
</dbReference>
<feature type="region of interest" description="Beta-Casp" evidence="12">
    <location>
        <begin position="382"/>
        <end position="575"/>
    </location>
</feature>
<keyword evidence="10 12" id="KW-0238">DNA-binding</keyword>
<dbReference type="GeneID" id="24891087"/>
<reference evidence="16 17" key="1">
    <citation type="journal article" date="2015" name="Int. J. Syst. Evol. Microbiol.">
        <title>M ethanocaldococcus bathoardescens sp. nov., a hyperthermophilic methanogen isolated from a volcanically active deep-sea hydrothermal vent.</title>
        <authorList>
            <person name="Stewart L.C."/>
            <person name="Jung J.H."/>
            <person name="Kim Y.T."/>
            <person name="Kwon S.W."/>
            <person name="Park C.S."/>
            <person name="Holden J.F."/>
        </authorList>
    </citation>
    <scope>NUCLEOTIDE SEQUENCE [LARGE SCALE GENOMIC DNA]</scope>
    <source>
        <strain evidence="16 17">JH146</strain>
    </source>
</reference>
<feature type="binding site" evidence="12">
    <location>
        <position position="244"/>
    </location>
    <ligand>
        <name>Zn(2+)</name>
        <dbReference type="ChEBI" id="CHEBI:29105"/>
        <label>2</label>
    </ligand>
</feature>
<evidence type="ECO:0000256" key="8">
    <source>
        <dbReference type="ARBA" id="ARBA00022884"/>
    </source>
</evidence>
<dbReference type="InterPro" id="IPR011108">
    <property type="entry name" value="RMMBL"/>
</dbReference>
<dbReference type="Gene3D" id="3.40.50.10890">
    <property type="match status" value="1"/>
</dbReference>
<comment type="caution">
    <text evidence="12">Lacks conserved residue(s) required for the propagation of feature annotation.</text>
</comment>
<dbReference type="CDD" id="cd02410">
    <property type="entry name" value="KH-II_CPSF_arch_rpt2"/>
    <property type="match status" value="1"/>
</dbReference>
<evidence type="ECO:0000256" key="11">
    <source>
        <dbReference type="ARBA" id="ARBA00023163"/>
    </source>
</evidence>
<feature type="binding site" evidence="12">
    <location>
        <position position="350"/>
    </location>
    <ligand>
        <name>Zn(2+)</name>
        <dbReference type="ChEBI" id="CHEBI:29105"/>
        <label>2</label>
    </ligand>
</feature>
<dbReference type="HAMAP" id="MF_00870">
    <property type="entry name" value="FttA"/>
    <property type="match status" value="1"/>
</dbReference>
<keyword evidence="11" id="KW-0804">Transcription</keyword>
<dbReference type="GO" id="GO:0003677">
    <property type="term" value="F:DNA binding"/>
    <property type="evidence" value="ECO:0007669"/>
    <property type="project" value="UniProtKB-KW"/>
</dbReference>
<dbReference type="InterPro" id="IPR004044">
    <property type="entry name" value="KH_dom_type_2"/>
</dbReference>
<dbReference type="SUPFAM" id="SSF56281">
    <property type="entry name" value="Metallo-hydrolase/oxidoreductase"/>
    <property type="match status" value="1"/>
</dbReference>
<evidence type="ECO:0000256" key="6">
    <source>
        <dbReference type="ARBA" id="ARBA00022833"/>
    </source>
</evidence>
<dbReference type="GO" id="GO:0004521">
    <property type="term" value="F:RNA endonuclease activity"/>
    <property type="evidence" value="ECO:0007669"/>
    <property type="project" value="UniProtKB-UniRule"/>
</dbReference>
<evidence type="ECO:0000256" key="4">
    <source>
        <dbReference type="ARBA" id="ARBA00022759"/>
    </source>
</evidence>
<feature type="binding site" evidence="12">
    <location>
        <position position="327"/>
    </location>
    <ligand>
        <name>Zn(2+)</name>
        <dbReference type="ChEBI" id="CHEBI:29105"/>
        <label>1</label>
    </ligand>
</feature>
<evidence type="ECO:0000259" key="14">
    <source>
        <dbReference type="SMART" id="SM00849"/>
    </source>
</evidence>
<dbReference type="EC" id="3.1.-.-" evidence="12"/>
<evidence type="ECO:0000256" key="2">
    <source>
        <dbReference type="ARBA" id="ARBA00022722"/>
    </source>
</evidence>
<dbReference type="EMBL" id="CP009149">
    <property type="protein sequence ID" value="AIJ05337.1"/>
    <property type="molecule type" value="Genomic_DNA"/>
</dbReference>
<dbReference type="InterPro" id="IPR022712">
    <property type="entry name" value="Beta_Casp"/>
</dbReference>
<keyword evidence="5 12" id="KW-0378">Hydrolase</keyword>
<dbReference type="CDD" id="cd22532">
    <property type="entry name" value="KH-II_CPSF_arch_rpt1"/>
    <property type="match status" value="1"/>
</dbReference>
<keyword evidence="1 12" id="KW-0806">Transcription termination</keyword>
<keyword evidence="9 12" id="KW-0805">Transcription regulation</keyword>
<dbReference type="SMART" id="SM01027">
    <property type="entry name" value="Beta-Casp"/>
    <property type="match status" value="1"/>
</dbReference>
<evidence type="ECO:0000256" key="1">
    <source>
        <dbReference type="ARBA" id="ARBA00022472"/>
    </source>
</evidence>
<evidence type="ECO:0000256" key="10">
    <source>
        <dbReference type="ARBA" id="ARBA00023125"/>
    </source>
</evidence>
<evidence type="ECO:0000259" key="13">
    <source>
        <dbReference type="SMART" id="SM00322"/>
    </source>
</evidence>
<dbReference type="Pfam" id="PF07521">
    <property type="entry name" value="RMMBL"/>
    <property type="match status" value="1"/>
</dbReference>
<feature type="binding site" evidence="12">
    <location>
        <position position="240"/>
    </location>
    <ligand>
        <name>Zn(2+)</name>
        <dbReference type="ChEBI" id="CHEBI:29105"/>
        <label>1</label>
    </ligand>
</feature>
<keyword evidence="7 12" id="KW-0269">Exonuclease</keyword>
<dbReference type="GO" id="GO:0003723">
    <property type="term" value="F:RNA binding"/>
    <property type="evidence" value="ECO:0007669"/>
    <property type="project" value="UniProtKB-UniRule"/>
</dbReference>
<evidence type="ECO:0000256" key="9">
    <source>
        <dbReference type="ARBA" id="ARBA00023015"/>
    </source>
</evidence>
<organism evidence="16 17">
    <name type="scientific">Methanocaldococcus bathoardescens</name>
    <dbReference type="NCBI Taxonomy" id="1301915"/>
    <lineage>
        <taxon>Archaea</taxon>
        <taxon>Methanobacteriati</taxon>
        <taxon>Methanobacteriota</taxon>
        <taxon>Methanomada group</taxon>
        <taxon>Methanococci</taxon>
        <taxon>Methanococcales</taxon>
        <taxon>Methanocaldococcaceae</taxon>
        <taxon>Methanocaldococcus</taxon>
    </lineage>
</organism>
<dbReference type="Pfam" id="PF17214">
    <property type="entry name" value="KH_TffA"/>
    <property type="match status" value="1"/>
</dbReference>
<dbReference type="Gene3D" id="3.30.300.230">
    <property type="match status" value="1"/>
</dbReference>
<dbReference type="CDD" id="cd16295">
    <property type="entry name" value="TTHA0252-CPSF-like_MBL-fold"/>
    <property type="match status" value="1"/>
</dbReference>
<dbReference type="SMART" id="SM00849">
    <property type="entry name" value="Lactamase_B"/>
    <property type="match status" value="1"/>
</dbReference>
<dbReference type="GO" id="GO:0006353">
    <property type="term" value="P:DNA-templated transcription termination"/>
    <property type="evidence" value="ECO:0007669"/>
    <property type="project" value="UniProtKB-UniRule"/>
</dbReference>
<comment type="similarity">
    <text evidence="12">Belongs to the metallo-beta-lactamase superfamily. RNA-metabolizing metallo-beta-lactamase-like family. FttA subfamily.</text>
</comment>
<dbReference type="KEGG" id="mjh:JH146_0487"/>
<keyword evidence="2 12" id="KW-0540">Nuclease</keyword>
<dbReference type="STRING" id="1301915.JH146_0487"/>
<keyword evidence="17" id="KW-1185">Reference proteome</keyword>
<proteinExistence type="inferred from homology"/>
<accession>A0A076LET1</accession>
<feature type="domain" description="K Homology" evidence="13">
    <location>
        <begin position="95"/>
        <end position="162"/>
    </location>
</feature>
<evidence type="ECO:0000256" key="7">
    <source>
        <dbReference type="ARBA" id="ARBA00022839"/>
    </source>
</evidence>
<dbReference type="InterPro" id="IPR004087">
    <property type="entry name" value="KH_dom"/>
</dbReference>
<keyword evidence="8 12" id="KW-0694">RNA-binding</keyword>
<dbReference type="Pfam" id="PF07650">
    <property type="entry name" value="KH_2"/>
    <property type="match status" value="1"/>
</dbReference>
<dbReference type="GO" id="GO:0008270">
    <property type="term" value="F:zinc ion binding"/>
    <property type="evidence" value="ECO:0007669"/>
    <property type="project" value="UniProtKB-UniRule"/>
</dbReference>
<dbReference type="InterPro" id="IPR019975">
    <property type="entry name" value="aCPSF1"/>
</dbReference>
<keyword evidence="3 12" id="KW-0479">Metal-binding</keyword>
<dbReference type="HOGENOM" id="CLU_009673_5_1_2"/>
<evidence type="ECO:0000256" key="5">
    <source>
        <dbReference type="ARBA" id="ARBA00022801"/>
    </source>
</evidence>
<dbReference type="OrthoDB" id="7155at2157"/>
<feature type="domain" description="Beta-Casp" evidence="15">
    <location>
        <begin position="419"/>
        <end position="543"/>
    </location>
</feature>
<evidence type="ECO:0000256" key="3">
    <source>
        <dbReference type="ARBA" id="ARBA00022723"/>
    </source>
</evidence>
<keyword evidence="4 12" id="KW-0255">Endonuclease</keyword>
<dbReference type="InterPro" id="IPR033769">
    <property type="entry name" value="TffA_KH"/>
</dbReference>
<evidence type="ECO:0000313" key="16">
    <source>
        <dbReference type="EMBL" id="AIJ05337.1"/>
    </source>
</evidence>
<evidence type="ECO:0000313" key="17">
    <source>
        <dbReference type="Proteomes" id="UP000028781"/>
    </source>
</evidence>
<dbReference type="NCBIfam" id="TIGR03675">
    <property type="entry name" value="arCOG00543"/>
    <property type="match status" value="1"/>
</dbReference>
<name>A0A076LET1_9EURY</name>
<dbReference type="InterPro" id="IPR015946">
    <property type="entry name" value="KH_dom-like_a/b"/>
</dbReference>